<dbReference type="PANTHER" id="PTHR30154:SF34">
    <property type="entry name" value="TRANSCRIPTIONAL REGULATOR AZLB"/>
    <property type="match status" value="1"/>
</dbReference>
<dbReference type="PANTHER" id="PTHR30154">
    <property type="entry name" value="LEUCINE-RESPONSIVE REGULATORY PROTEIN"/>
    <property type="match status" value="1"/>
</dbReference>
<sequence>MLQDYSVDALDLRIINALQIRPRAPWTQLAPILGADAATLNRRWQQLADHGLAWITTFDWNAWEAAALVEINCHSGANTQVALALAESPEAIAVDLTAGGRDIVATVAARDSHALGKYLLDELPKVPSVASVRSHPIARTLIDGRSWRVRALDAHESARIAGLPLPATSRSATRNPELERAMLALLNRDGRASATRIASELDQNPRHIRELLALMQRSGSLIQRTDLARSRSGWPVSAWHFMRVPATKLEGIAGRLENLPEVRLVSHTVGPHDVIMDVWLKDLGQVQRLEQALEIRLSGLAISDRSVVLRTVKQMGQILDDQGRSMGRSRL</sequence>
<evidence type="ECO:0000256" key="1">
    <source>
        <dbReference type="ARBA" id="ARBA00023015"/>
    </source>
</evidence>
<dbReference type="Gene3D" id="3.30.70.920">
    <property type="match status" value="2"/>
</dbReference>
<evidence type="ECO:0000256" key="2">
    <source>
        <dbReference type="ARBA" id="ARBA00023125"/>
    </source>
</evidence>
<dbReference type="RefSeq" id="WP_113607005.1">
    <property type="nucleotide sequence ID" value="NZ_POAF01000003.1"/>
</dbReference>
<protein>
    <submittedName>
        <fullName evidence="6">AsnC family transcriptional regulator</fullName>
    </submittedName>
</protein>
<dbReference type="GO" id="GO:0005829">
    <property type="term" value="C:cytosol"/>
    <property type="evidence" value="ECO:0007669"/>
    <property type="project" value="TreeGrafter"/>
</dbReference>
<reference evidence="6 7" key="1">
    <citation type="submission" date="2018-01" db="EMBL/GenBank/DDBJ databases">
        <title>Glutamicibacter soli strain NHPC-3 Whole genome sequence and assembly.</title>
        <authorList>
            <person name="Choudhury P."/>
            <person name="Gupta D."/>
            <person name="Sengupta K."/>
            <person name="Jawed A."/>
            <person name="Sultana N."/>
            <person name="Saha P."/>
        </authorList>
    </citation>
    <scope>NUCLEOTIDE SEQUENCE [LARGE SCALE GENOMIC DNA]</scope>
    <source>
        <strain evidence="6 7">NHPC-3</strain>
    </source>
</reference>
<dbReference type="SMART" id="SM00344">
    <property type="entry name" value="HTH_ASNC"/>
    <property type="match status" value="2"/>
</dbReference>
<dbReference type="InterPro" id="IPR019887">
    <property type="entry name" value="Tscrpt_reg_AsnC/Lrp_C"/>
</dbReference>
<evidence type="ECO:0000313" key="6">
    <source>
        <dbReference type="EMBL" id="RBM01676.1"/>
    </source>
</evidence>
<evidence type="ECO:0000313" key="7">
    <source>
        <dbReference type="Proteomes" id="UP000252167"/>
    </source>
</evidence>
<keyword evidence="1" id="KW-0805">Transcription regulation</keyword>
<dbReference type="AlphaFoldDB" id="A0A365YG32"/>
<evidence type="ECO:0000256" key="3">
    <source>
        <dbReference type="ARBA" id="ARBA00023163"/>
    </source>
</evidence>
<feature type="domain" description="Transcription regulator AsnC/Lrp ligand binding" evidence="4">
    <location>
        <begin position="69"/>
        <end position="139"/>
    </location>
</feature>
<dbReference type="InterPro" id="IPR036388">
    <property type="entry name" value="WH-like_DNA-bd_sf"/>
</dbReference>
<organism evidence="6 7">
    <name type="scientific">Glutamicibacter soli</name>
    <dbReference type="NCBI Taxonomy" id="453836"/>
    <lineage>
        <taxon>Bacteria</taxon>
        <taxon>Bacillati</taxon>
        <taxon>Actinomycetota</taxon>
        <taxon>Actinomycetes</taxon>
        <taxon>Micrococcales</taxon>
        <taxon>Micrococcaceae</taxon>
        <taxon>Glutamicibacter</taxon>
    </lineage>
</organism>
<gene>
    <name evidence="6" type="ORF">C1H84_07480</name>
</gene>
<proteinExistence type="predicted"/>
<dbReference type="InterPro" id="IPR000485">
    <property type="entry name" value="AsnC-type_HTH_dom"/>
</dbReference>
<dbReference type="InterPro" id="IPR019888">
    <property type="entry name" value="Tscrpt_reg_AsnC-like"/>
</dbReference>
<feature type="domain" description="HTH asnC-type" evidence="5">
    <location>
        <begin position="8"/>
        <end position="47"/>
    </location>
</feature>
<name>A0A365YG32_9MICC</name>
<dbReference type="Gene3D" id="1.10.10.10">
    <property type="entry name" value="Winged helix-like DNA-binding domain superfamily/Winged helix DNA-binding domain"/>
    <property type="match status" value="1"/>
</dbReference>
<dbReference type="EMBL" id="POAF01000003">
    <property type="protein sequence ID" value="RBM01676.1"/>
    <property type="molecule type" value="Genomic_DNA"/>
</dbReference>
<comment type="caution">
    <text evidence="6">The sequence shown here is derived from an EMBL/GenBank/DDBJ whole genome shotgun (WGS) entry which is preliminary data.</text>
</comment>
<dbReference type="SUPFAM" id="SSF46785">
    <property type="entry name" value="Winged helix' DNA-binding domain"/>
    <property type="match status" value="2"/>
</dbReference>
<keyword evidence="2" id="KW-0238">DNA-binding</keyword>
<dbReference type="Pfam" id="PF01037">
    <property type="entry name" value="AsnC_trans_reg"/>
    <property type="match status" value="1"/>
</dbReference>
<keyword evidence="7" id="KW-1185">Reference proteome</keyword>
<evidence type="ECO:0000259" key="5">
    <source>
        <dbReference type="Pfam" id="PF13404"/>
    </source>
</evidence>
<dbReference type="SUPFAM" id="SSF54909">
    <property type="entry name" value="Dimeric alpha+beta barrel"/>
    <property type="match status" value="2"/>
</dbReference>
<accession>A0A365YG32</accession>
<keyword evidence="3" id="KW-0804">Transcription</keyword>
<dbReference type="Proteomes" id="UP000252167">
    <property type="component" value="Unassembled WGS sequence"/>
</dbReference>
<dbReference type="InterPro" id="IPR036390">
    <property type="entry name" value="WH_DNA-bd_sf"/>
</dbReference>
<dbReference type="Pfam" id="PF13404">
    <property type="entry name" value="HTH_AsnC-type"/>
    <property type="match status" value="1"/>
</dbReference>
<dbReference type="GO" id="GO:0043565">
    <property type="term" value="F:sequence-specific DNA binding"/>
    <property type="evidence" value="ECO:0007669"/>
    <property type="project" value="InterPro"/>
</dbReference>
<dbReference type="GO" id="GO:0043200">
    <property type="term" value="P:response to amino acid"/>
    <property type="evidence" value="ECO:0007669"/>
    <property type="project" value="TreeGrafter"/>
</dbReference>
<dbReference type="InterPro" id="IPR011008">
    <property type="entry name" value="Dimeric_a/b-barrel"/>
</dbReference>
<evidence type="ECO:0000259" key="4">
    <source>
        <dbReference type="Pfam" id="PF01037"/>
    </source>
</evidence>